<dbReference type="EMBL" id="NOXV01000022">
    <property type="protein sequence ID" value="OYQ50035.1"/>
    <property type="molecule type" value="Genomic_DNA"/>
</dbReference>
<protein>
    <submittedName>
        <fullName evidence="1">Uncharacterized protein</fullName>
    </submittedName>
</protein>
<dbReference type="OrthoDB" id="1427094at2"/>
<reference evidence="1 2" key="1">
    <citation type="submission" date="2017-07" db="EMBL/GenBank/DDBJ databases">
        <title>Flavobacterium cyanobacteriorum sp. nov., isolated from cyanobacterial aggregates in a eutrophic lake.</title>
        <authorList>
            <person name="Cai H."/>
        </authorList>
    </citation>
    <scope>NUCLEOTIDE SEQUENCE [LARGE SCALE GENOMIC DNA]</scope>
    <source>
        <strain evidence="1 2">TH021</strain>
    </source>
</reference>
<sequence length="325" mass="38246">MTAVEKLEFIVNTINSTEEISNYEFNFNDDVRKAFLLVYNQDELKRNLEREHPNYYNKFYNLDGIVLTFIEKNNLELELANDYLNKIENNSTRNWNKINLVKLAIEQNKIDIAEQITSELPNGDSGSSQYVAHRHFLNYYASVGNVEEFKKKTKLSKLGRFPRYGIESYKSNLLAGYARKYGIHKAFELTNEKYFENTTILSMIREVAHTINFSELDNLFEKYPIIETQIQDAKAWIYVAHFNNQGKINIPQNEFEITLNEILKVDKDDKCGDIRCKDSLLMDMFYVTLNRNQALELKKHLVSPRIKSEFNSYIKQQTDENKYIS</sequence>
<proteinExistence type="predicted"/>
<keyword evidence="2" id="KW-1185">Reference proteome</keyword>
<dbReference type="Proteomes" id="UP000216605">
    <property type="component" value="Unassembled WGS sequence"/>
</dbReference>
<name>A0A256A9Z6_9FLAO</name>
<comment type="caution">
    <text evidence="1">The sequence shown here is derived from an EMBL/GenBank/DDBJ whole genome shotgun (WGS) entry which is preliminary data.</text>
</comment>
<dbReference type="RefSeq" id="WP_094411411.1">
    <property type="nucleotide sequence ID" value="NZ_NOXV01000022.1"/>
</dbReference>
<organism evidence="1 2">
    <name type="scientific">Flavobacterium cyanobacteriorum</name>
    <dbReference type="NCBI Taxonomy" id="2022802"/>
    <lineage>
        <taxon>Bacteria</taxon>
        <taxon>Pseudomonadati</taxon>
        <taxon>Bacteroidota</taxon>
        <taxon>Flavobacteriia</taxon>
        <taxon>Flavobacteriales</taxon>
        <taxon>Flavobacteriaceae</taxon>
        <taxon>Flavobacterium</taxon>
    </lineage>
</organism>
<evidence type="ECO:0000313" key="1">
    <source>
        <dbReference type="EMBL" id="OYQ50035.1"/>
    </source>
</evidence>
<evidence type="ECO:0000313" key="2">
    <source>
        <dbReference type="Proteomes" id="UP000216605"/>
    </source>
</evidence>
<accession>A0A256A9Z6</accession>
<dbReference type="AlphaFoldDB" id="A0A256A9Z6"/>
<gene>
    <name evidence="1" type="ORF">CHU92_00165</name>
</gene>